<dbReference type="AlphaFoldDB" id="A0A976SL41"/>
<dbReference type="Gene3D" id="3.40.50.1000">
    <property type="entry name" value="HAD superfamily/HAD-like"/>
    <property type="match status" value="1"/>
</dbReference>
<evidence type="ECO:0000313" key="1">
    <source>
        <dbReference type="EMBL" id="UVC54507.1"/>
    </source>
</evidence>
<reference evidence="1" key="1">
    <citation type="submission" date="2022-07" db="EMBL/GenBank/DDBJ databases">
        <title>Evaluation of T. orientalis genome assembly methods using nanopore sequencing and analysis of variation between genomes.</title>
        <authorList>
            <person name="Yam J."/>
            <person name="Micallef M.L."/>
            <person name="Liu M."/>
            <person name="Djordjevic S.P."/>
            <person name="Bogema D.R."/>
            <person name="Jenkins C."/>
        </authorList>
    </citation>
    <scope>NUCLEOTIDE SEQUENCE</scope>
    <source>
        <strain evidence="1">Fish Creek</strain>
    </source>
</reference>
<dbReference type="SUPFAM" id="SSF56784">
    <property type="entry name" value="HAD-like"/>
    <property type="match status" value="1"/>
</dbReference>
<accession>A0A976SL41</accession>
<protein>
    <submittedName>
        <fullName evidence="1">Uncharacterized protein</fullName>
    </submittedName>
</protein>
<dbReference type="Proteomes" id="UP000244803">
    <property type="component" value="Chromosome 4"/>
</dbReference>
<sequence length="209" mass="23893">MDKFHQCMQSYITNKEFHKLSSAEGADKFITLLEECGCKFIAFDFDATMIELHSGGYIDPEIDRKVLESLTADFKSVAERLKNSPIQMAVVTYSDAVHVEGHPRYISGDRMVRLALKYSNCDADIKKVYAYYPRFWDTPKMYKKLGLDAPMPLFKEFHLRSICTDFNVKLDEIILIDDDINNCVNAKQIGVTTLHVTGDGFKLKELSLL</sequence>
<dbReference type="InterPro" id="IPR036412">
    <property type="entry name" value="HAD-like_sf"/>
</dbReference>
<gene>
    <name evidence="1" type="ORF">MACJ_004057</name>
</gene>
<organism evidence="1 2">
    <name type="scientific">Theileria orientalis</name>
    <dbReference type="NCBI Taxonomy" id="68886"/>
    <lineage>
        <taxon>Eukaryota</taxon>
        <taxon>Sar</taxon>
        <taxon>Alveolata</taxon>
        <taxon>Apicomplexa</taxon>
        <taxon>Aconoidasida</taxon>
        <taxon>Piroplasmida</taxon>
        <taxon>Theileriidae</taxon>
        <taxon>Theileria</taxon>
    </lineage>
</organism>
<proteinExistence type="predicted"/>
<dbReference type="EMBL" id="CP056067">
    <property type="protein sequence ID" value="UVC54507.1"/>
    <property type="molecule type" value="Genomic_DNA"/>
</dbReference>
<evidence type="ECO:0000313" key="2">
    <source>
        <dbReference type="Proteomes" id="UP000244803"/>
    </source>
</evidence>
<dbReference type="InterPro" id="IPR023214">
    <property type="entry name" value="HAD_sf"/>
</dbReference>
<name>A0A976SL41_THEOR</name>